<evidence type="ECO:0000313" key="3">
    <source>
        <dbReference type="Proteomes" id="UP001652660"/>
    </source>
</evidence>
<gene>
    <name evidence="4" type="primary">LOC113706246</name>
</gene>
<keyword evidence="3" id="KW-1185">Reference proteome</keyword>
<evidence type="ECO:0000313" key="4">
    <source>
        <dbReference type="RefSeq" id="XP_071913873.1"/>
    </source>
</evidence>
<organism evidence="3 4">
    <name type="scientific">Coffea arabica</name>
    <name type="common">Arabian coffee</name>
    <dbReference type="NCBI Taxonomy" id="13443"/>
    <lineage>
        <taxon>Eukaryota</taxon>
        <taxon>Viridiplantae</taxon>
        <taxon>Streptophyta</taxon>
        <taxon>Embryophyta</taxon>
        <taxon>Tracheophyta</taxon>
        <taxon>Spermatophyta</taxon>
        <taxon>Magnoliopsida</taxon>
        <taxon>eudicotyledons</taxon>
        <taxon>Gunneridae</taxon>
        <taxon>Pentapetalae</taxon>
        <taxon>asterids</taxon>
        <taxon>lamiids</taxon>
        <taxon>Gentianales</taxon>
        <taxon>Rubiaceae</taxon>
        <taxon>Ixoroideae</taxon>
        <taxon>Gardenieae complex</taxon>
        <taxon>Bertiereae - Coffeeae clade</taxon>
        <taxon>Coffeeae</taxon>
        <taxon>Coffea</taxon>
    </lineage>
</organism>
<dbReference type="Proteomes" id="UP001652660">
    <property type="component" value="Chromosome 1e"/>
</dbReference>
<dbReference type="Pfam" id="PF25086">
    <property type="entry name" value="DUF7803"/>
    <property type="match status" value="1"/>
</dbReference>
<feature type="region of interest" description="Disordered" evidence="1">
    <location>
        <begin position="73"/>
        <end position="93"/>
    </location>
</feature>
<name>A0ABM4V2W9_COFAR</name>
<reference evidence="4" key="2">
    <citation type="submission" date="2025-08" db="UniProtKB">
        <authorList>
            <consortium name="RefSeq"/>
        </authorList>
    </citation>
    <scope>IDENTIFICATION</scope>
    <source>
        <tissue evidence="4">Leaves</tissue>
    </source>
</reference>
<proteinExistence type="predicted"/>
<sequence length="162" mass="18814">MDVDAQPTMEETILVGDDLMMGPPSPFIPPEIASHVLEGLQINDIEPFCQDEIALYRQCAEKRDKELRQRLQDSERKLGMSMPLQEAKERSTQLESEVTLLERRLILASGTEGVEGFRERWSLHGRLTDTKKRLEALKQGMENQNKNEIVPDSNTKRRWFFW</sequence>
<dbReference type="PANTHER" id="PTHR36047:SF1">
    <property type="entry name" value="OS01G0191000 PROTEIN"/>
    <property type="match status" value="1"/>
</dbReference>
<dbReference type="GeneID" id="113706246"/>
<dbReference type="PANTHER" id="PTHR36047">
    <property type="entry name" value="OS01G0191000 PROTEIN"/>
    <property type="match status" value="1"/>
</dbReference>
<protein>
    <submittedName>
        <fullName evidence="4">Uncharacterized protein isoform X2</fullName>
    </submittedName>
</protein>
<evidence type="ECO:0000256" key="1">
    <source>
        <dbReference type="SAM" id="MobiDB-lite"/>
    </source>
</evidence>
<evidence type="ECO:0000259" key="2">
    <source>
        <dbReference type="Pfam" id="PF25086"/>
    </source>
</evidence>
<reference evidence="3" key="1">
    <citation type="journal article" date="2025" name="Foods">
        <title>Unveiling the Microbial Signatures of Arabica Coffee Cherries: Insights into Ripeness Specific Diversity, Functional Traits, and Implications for Quality and Safety.</title>
        <authorList>
            <consortium name="RefSeq"/>
            <person name="Tenea G.N."/>
            <person name="Cifuentes V."/>
            <person name="Reyes P."/>
            <person name="Cevallos-Vallejos M."/>
        </authorList>
    </citation>
    <scope>NUCLEOTIDE SEQUENCE [LARGE SCALE GENOMIC DNA]</scope>
</reference>
<dbReference type="InterPro" id="IPR056705">
    <property type="entry name" value="DUF7803"/>
</dbReference>
<accession>A0ABM4V2W9</accession>
<feature type="domain" description="DUF7803" evidence="2">
    <location>
        <begin position="1"/>
        <end position="162"/>
    </location>
</feature>
<dbReference type="RefSeq" id="XP_071913873.1">
    <property type="nucleotide sequence ID" value="XM_072057772.1"/>
</dbReference>